<accession>A0A0K1QD10</accession>
<dbReference type="AlphaFoldDB" id="A0A0K1QD10"/>
<proteinExistence type="predicted"/>
<protein>
    <submittedName>
        <fullName evidence="1">Uncharacterized protein</fullName>
    </submittedName>
</protein>
<name>A0A0K1QD10_9BACT</name>
<dbReference type="PATRIC" id="fig|1391654.3.peg.10471"/>
<keyword evidence="2" id="KW-1185">Reference proteome</keyword>
<reference evidence="1 2" key="1">
    <citation type="submission" date="2015-08" db="EMBL/GenBank/DDBJ databases">
        <authorList>
            <person name="Babu N.S."/>
            <person name="Beckwith C.J."/>
            <person name="Beseler K.G."/>
            <person name="Brison A."/>
            <person name="Carone J.V."/>
            <person name="Caskin T.P."/>
            <person name="Diamond M."/>
            <person name="Durham M.E."/>
            <person name="Foxe J.M."/>
            <person name="Go M."/>
            <person name="Henderson B.A."/>
            <person name="Jones I.B."/>
            <person name="McGettigan J.A."/>
            <person name="Micheletti S.J."/>
            <person name="Nasrallah M.E."/>
            <person name="Ortiz D."/>
            <person name="Piller C.R."/>
            <person name="Privatt S.R."/>
            <person name="Schneider S.L."/>
            <person name="Sharp S."/>
            <person name="Smith T.C."/>
            <person name="Stanton J.D."/>
            <person name="Ullery H.E."/>
            <person name="Wilson R.J."/>
            <person name="Serrano M.G."/>
            <person name="Buck G."/>
            <person name="Lee V."/>
            <person name="Wang Y."/>
            <person name="Carvalho R."/>
            <person name="Voegtly L."/>
            <person name="Shi R."/>
            <person name="Duckworth R."/>
            <person name="Johnson A."/>
            <person name="Loviza R."/>
            <person name="Walstead R."/>
            <person name="Shah Z."/>
            <person name="Kiflezghi M."/>
            <person name="Wade K."/>
            <person name="Ball S.L."/>
            <person name="Bradley K.W."/>
            <person name="Asai D.J."/>
            <person name="Bowman C.A."/>
            <person name="Russell D.A."/>
            <person name="Pope W.H."/>
            <person name="Jacobs-Sera D."/>
            <person name="Hendrix R.W."/>
            <person name="Hatfull G.F."/>
        </authorList>
    </citation>
    <scope>NUCLEOTIDE SEQUENCE [LARGE SCALE GENOMIC DNA]</scope>
    <source>
        <strain evidence="1 2">DSM 27648</strain>
    </source>
</reference>
<dbReference type="Proteomes" id="UP000064967">
    <property type="component" value="Chromosome"/>
</dbReference>
<dbReference type="KEGG" id="llu:AKJ09_10334"/>
<evidence type="ECO:0000313" key="1">
    <source>
        <dbReference type="EMBL" id="AKV03671.1"/>
    </source>
</evidence>
<organism evidence="1 2">
    <name type="scientific">Labilithrix luteola</name>
    <dbReference type="NCBI Taxonomy" id="1391654"/>
    <lineage>
        <taxon>Bacteria</taxon>
        <taxon>Pseudomonadati</taxon>
        <taxon>Myxococcota</taxon>
        <taxon>Polyangia</taxon>
        <taxon>Polyangiales</taxon>
        <taxon>Labilitrichaceae</taxon>
        <taxon>Labilithrix</taxon>
    </lineage>
</organism>
<dbReference type="EMBL" id="CP012333">
    <property type="protein sequence ID" value="AKV03671.1"/>
    <property type="molecule type" value="Genomic_DNA"/>
</dbReference>
<sequence length="181" mass="18836">MIVALILFLVLVAIPLYLWRRPRADSVGSGGVEAVPSAAALPTVLPTSSAAPPSDSKLTLDAVKVVACHDPGAKKTPPEQCDHLVEVEKAFAKAVEESASCVPKDAGGGTIVFAADVSFKKKSLGVSTPKDGRSIKNAAVVAACQSAIKTKLQTMSLDNVAHQHARYRLSVTATWPGAIKP</sequence>
<dbReference type="STRING" id="1391654.AKJ09_10334"/>
<gene>
    <name evidence="1" type="ORF">AKJ09_10334</name>
</gene>
<evidence type="ECO:0000313" key="2">
    <source>
        <dbReference type="Proteomes" id="UP000064967"/>
    </source>
</evidence>